<dbReference type="EMBL" id="VUOC01000004">
    <property type="protein sequence ID" value="KAA2238983.1"/>
    <property type="molecule type" value="Genomic_DNA"/>
</dbReference>
<evidence type="ECO:0000256" key="1">
    <source>
        <dbReference type="SAM" id="Phobius"/>
    </source>
</evidence>
<dbReference type="AlphaFoldDB" id="A0A5B2VHD1"/>
<keyword evidence="1" id="KW-1133">Transmembrane helix</keyword>
<dbReference type="InterPro" id="IPR025695">
    <property type="entry name" value="DoxX-like"/>
</dbReference>
<reference evidence="2 3" key="2">
    <citation type="submission" date="2019-09" db="EMBL/GenBank/DDBJ databases">
        <authorList>
            <person name="Jin C."/>
        </authorList>
    </citation>
    <scope>NUCLEOTIDE SEQUENCE [LARGE SCALE GENOMIC DNA]</scope>
    <source>
        <strain evidence="2 3">BN140078</strain>
    </source>
</reference>
<dbReference type="Pfam" id="PF13781">
    <property type="entry name" value="DoxX_3"/>
    <property type="match status" value="1"/>
</dbReference>
<keyword evidence="3" id="KW-1185">Reference proteome</keyword>
<reference evidence="2 3" key="1">
    <citation type="submission" date="2019-09" db="EMBL/GenBank/DDBJ databases">
        <title>Chitinophaga ginsengihumi sp. nov., isolated from soil of ginseng rhizosphere.</title>
        <authorList>
            <person name="Lee J."/>
        </authorList>
    </citation>
    <scope>NUCLEOTIDE SEQUENCE [LARGE SCALE GENOMIC DNA]</scope>
    <source>
        <strain evidence="2 3">BN140078</strain>
    </source>
</reference>
<keyword evidence="1" id="KW-0812">Transmembrane</keyword>
<evidence type="ECO:0000313" key="3">
    <source>
        <dbReference type="Proteomes" id="UP000324611"/>
    </source>
</evidence>
<dbReference type="Proteomes" id="UP000324611">
    <property type="component" value="Unassembled WGS sequence"/>
</dbReference>
<name>A0A5B2VHD1_9BACT</name>
<gene>
    <name evidence="2" type="ORF">F0L74_22475</name>
</gene>
<organism evidence="2 3">
    <name type="scientific">Chitinophaga agrisoli</name>
    <dbReference type="NCBI Taxonomy" id="2607653"/>
    <lineage>
        <taxon>Bacteria</taxon>
        <taxon>Pseudomonadati</taxon>
        <taxon>Bacteroidota</taxon>
        <taxon>Chitinophagia</taxon>
        <taxon>Chitinophagales</taxon>
        <taxon>Chitinophagaceae</taxon>
        <taxon>Chitinophaga</taxon>
    </lineage>
</organism>
<feature type="transmembrane region" description="Helical" evidence="1">
    <location>
        <begin position="73"/>
        <end position="92"/>
    </location>
</feature>
<protein>
    <recommendedName>
        <fullName evidence="4">DoxX-like protein</fullName>
    </recommendedName>
</protein>
<evidence type="ECO:0000313" key="2">
    <source>
        <dbReference type="EMBL" id="KAA2238983.1"/>
    </source>
</evidence>
<keyword evidence="1" id="KW-0472">Membrane</keyword>
<feature type="transmembrane region" description="Helical" evidence="1">
    <location>
        <begin position="46"/>
        <end position="66"/>
    </location>
</feature>
<proteinExistence type="predicted"/>
<dbReference type="RefSeq" id="WP_149840162.1">
    <property type="nucleotide sequence ID" value="NZ_VUOC01000004.1"/>
</dbReference>
<feature type="transmembrane region" description="Helical" evidence="1">
    <location>
        <begin position="104"/>
        <end position="122"/>
    </location>
</feature>
<sequence length="129" mass="14744">MNNRTRYTIFTWFITAVWLANGLFCKVLHLVPRHQQIVARILGEAYAAPLTIAIGVAETGMAIWIISGWLQRLNVITQIVVIATMNLLEFLLVPDLLLWGRLNALFAFLFILLIWFNGFILYPKNIQSA</sequence>
<comment type="caution">
    <text evidence="2">The sequence shown here is derived from an EMBL/GenBank/DDBJ whole genome shotgun (WGS) entry which is preliminary data.</text>
</comment>
<evidence type="ECO:0008006" key="4">
    <source>
        <dbReference type="Google" id="ProtNLM"/>
    </source>
</evidence>
<accession>A0A5B2VHD1</accession>